<dbReference type="PANTHER" id="PTHR46796:SF6">
    <property type="entry name" value="ARAC SUBFAMILY"/>
    <property type="match status" value="1"/>
</dbReference>
<dbReference type="Pfam" id="PF14525">
    <property type="entry name" value="AraC_binding_2"/>
    <property type="match status" value="1"/>
</dbReference>
<proteinExistence type="predicted"/>
<gene>
    <name evidence="5" type="ORF">GTP46_24915</name>
</gene>
<dbReference type="SMART" id="SM00342">
    <property type="entry name" value="HTH_ARAC"/>
    <property type="match status" value="1"/>
</dbReference>
<reference evidence="5 6" key="1">
    <citation type="submission" date="2019-12" db="EMBL/GenBank/DDBJ databases">
        <title>Novel species isolated from a subtropical stream in China.</title>
        <authorList>
            <person name="Lu H."/>
        </authorList>
    </citation>
    <scope>NUCLEOTIDE SEQUENCE [LARGE SCALE GENOMIC DNA]</scope>
    <source>
        <strain evidence="5 6">FT135W</strain>
    </source>
</reference>
<dbReference type="InterPro" id="IPR050204">
    <property type="entry name" value="AraC_XylS_family_regulators"/>
</dbReference>
<dbReference type="Gene3D" id="1.10.10.60">
    <property type="entry name" value="Homeodomain-like"/>
    <property type="match status" value="1"/>
</dbReference>
<name>A0A6L8KFJ6_9BURK</name>
<accession>A0A6L8KFJ6</accession>
<evidence type="ECO:0000256" key="2">
    <source>
        <dbReference type="ARBA" id="ARBA00023125"/>
    </source>
</evidence>
<keyword evidence="3" id="KW-0804">Transcription</keyword>
<dbReference type="GO" id="GO:0003700">
    <property type="term" value="F:DNA-binding transcription factor activity"/>
    <property type="evidence" value="ECO:0007669"/>
    <property type="project" value="InterPro"/>
</dbReference>
<dbReference type="InterPro" id="IPR035418">
    <property type="entry name" value="AraC-bd_2"/>
</dbReference>
<organism evidence="5 6">
    <name type="scientific">Duganella flavida</name>
    <dbReference type="NCBI Taxonomy" id="2692175"/>
    <lineage>
        <taxon>Bacteria</taxon>
        <taxon>Pseudomonadati</taxon>
        <taxon>Pseudomonadota</taxon>
        <taxon>Betaproteobacteria</taxon>
        <taxon>Burkholderiales</taxon>
        <taxon>Oxalobacteraceae</taxon>
        <taxon>Telluria group</taxon>
        <taxon>Duganella</taxon>
    </lineage>
</organism>
<dbReference type="EMBL" id="WWCN01000019">
    <property type="protein sequence ID" value="MYM25875.1"/>
    <property type="molecule type" value="Genomic_DNA"/>
</dbReference>
<feature type="domain" description="HTH araC/xylS-type" evidence="4">
    <location>
        <begin position="215"/>
        <end position="313"/>
    </location>
</feature>
<keyword evidence="6" id="KW-1185">Reference proteome</keyword>
<keyword evidence="2" id="KW-0238">DNA-binding</keyword>
<evidence type="ECO:0000256" key="3">
    <source>
        <dbReference type="ARBA" id="ARBA00023163"/>
    </source>
</evidence>
<dbReference type="PROSITE" id="PS01124">
    <property type="entry name" value="HTH_ARAC_FAMILY_2"/>
    <property type="match status" value="1"/>
</dbReference>
<dbReference type="InterPro" id="IPR018060">
    <property type="entry name" value="HTH_AraC"/>
</dbReference>
<dbReference type="InterPro" id="IPR020449">
    <property type="entry name" value="Tscrpt_reg_AraC-type_HTH"/>
</dbReference>
<evidence type="ECO:0000313" key="5">
    <source>
        <dbReference type="EMBL" id="MYM25875.1"/>
    </source>
</evidence>
<dbReference type="PANTHER" id="PTHR46796">
    <property type="entry name" value="HTH-TYPE TRANSCRIPTIONAL ACTIVATOR RHAS-RELATED"/>
    <property type="match status" value="1"/>
</dbReference>
<evidence type="ECO:0000259" key="4">
    <source>
        <dbReference type="PROSITE" id="PS01124"/>
    </source>
</evidence>
<dbReference type="AlphaFoldDB" id="A0A6L8KFJ6"/>
<keyword evidence="1" id="KW-0805">Transcription regulation</keyword>
<dbReference type="PRINTS" id="PR00032">
    <property type="entry name" value="HTHARAC"/>
</dbReference>
<dbReference type="Pfam" id="PF12833">
    <property type="entry name" value="HTH_18"/>
    <property type="match status" value="1"/>
</dbReference>
<dbReference type="Proteomes" id="UP000479335">
    <property type="component" value="Unassembled WGS sequence"/>
</dbReference>
<protein>
    <submittedName>
        <fullName evidence="5">Helix-turn-helix domain-containing protein</fullName>
    </submittedName>
</protein>
<dbReference type="GO" id="GO:0043565">
    <property type="term" value="F:sequence-specific DNA binding"/>
    <property type="evidence" value="ECO:0007669"/>
    <property type="project" value="InterPro"/>
</dbReference>
<sequence length="315" mass="35707">MHQHFSVTQEHKELQLPAWRDYLDRFLDVPVKRSQLEQGFRGELDTYLLSDMVYLDSRTASFTQARSNARISTDNVRDFVFHIAVEGIIETTTNTPRARSSQYLPGILALDLGQPMTMMRPTAARVLAFFLPRAMVYAAVPDAEAIHGRVISYTTPLTRLILERVRTLCNAMPMLPAAQQQQAIRTCAELILTAFSKQQRMNGQGRAAVRAAMQSQIEEYIQANLHREDLSPDTVMRAFPVARATIYRMFESQGGLHAYIRHCRLREAAYELVTLPQLAVADIGLGLGFNSASDFSRAFSRQYSVSPRDYREQSL</sequence>
<dbReference type="SUPFAM" id="SSF46689">
    <property type="entry name" value="Homeodomain-like"/>
    <property type="match status" value="1"/>
</dbReference>
<dbReference type="InterPro" id="IPR018062">
    <property type="entry name" value="HTH_AraC-typ_CS"/>
</dbReference>
<evidence type="ECO:0000313" key="6">
    <source>
        <dbReference type="Proteomes" id="UP000479335"/>
    </source>
</evidence>
<dbReference type="InterPro" id="IPR009057">
    <property type="entry name" value="Homeodomain-like_sf"/>
</dbReference>
<evidence type="ECO:0000256" key="1">
    <source>
        <dbReference type="ARBA" id="ARBA00023015"/>
    </source>
</evidence>
<comment type="caution">
    <text evidence="5">The sequence shown here is derived from an EMBL/GenBank/DDBJ whole genome shotgun (WGS) entry which is preliminary data.</text>
</comment>
<dbReference type="PROSITE" id="PS00041">
    <property type="entry name" value="HTH_ARAC_FAMILY_1"/>
    <property type="match status" value="1"/>
</dbReference>